<dbReference type="AlphaFoldDB" id="A0AAV1RG07"/>
<evidence type="ECO:0000313" key="3">
    <source>
        <dbReference type="Proteomes" id="UP001314170"/>
    </source>
</evidence>
<keyword evidence="3" id="KW-1185">Reference proteome</keyword>
<dbReference type="InterPro" id="IPR015915">
    <property type="entry name" value="Kelch-typ_b-propeller"/>
</dbReference>
<name>A0AAV1RG07_9ROSI</name>
<dbReference type="Gene3D" id="2.120.10.80">
    <property type="entry name" value="Kelch-type beta propeller"/>
    <property type="match status" value="1"/>
</dbReference>
<evidence type="ECO:0000259" key="1">
    <source>
        <dbReference type="Pfam" id="PF00646"/>
    </source>
</evidence>
<dbReference type="Proteomes" id="UP001314170">
    <property type="component" value="Unassembled WGS sequence"/>
</dbReference>
<dbReference type="InterPro" id="IPR001810">
    <property type="entry name" value="F-box_dom"/>
</dbReference>
<proteinExistence type="predicted"/>
<dbReference type="PANTHER" id="PTHR24414">
    <property type="entry name" value="F-BOX/KELCH-REPEAT PROTEIN SKIP4"/>
    <property type="match status" value="1"/>
</dbReference>
<sequence length="406" mass="45542">MEVAGDNLVEAPNPIHGDILESIFNHVPLIDLVPATYVSKSWKFAVSTSLQEGAGGRRRRSKYRIKPWLLIYSQTTRFPHSTTAHAYDPRSHVWVQIHQPSIKFVSALRSSHSTLLYMLSPSIFSFSYDPLHLTWHHIKAPLMWRTDPIVAMVGKRIVIAGGTCHFEDDPLACEMYDLETSEWETCESMPAIFRESAAPTWLSVAVNSNKNKMYVVEKSTGVAYSFDPSIKAWHGPHHLRPHTITSICRYFIGFANNDRLILVGITGDDDIESVKLWEVDCESPEILRDIGEMPKQLVDKMKVRGDDGMGFDMSTWSSISVSLMDDFVYIYSSSDGGGSIIMCEIGGGDESSADNWSSVVSMNAGNDVDRYRLTNRIVLACSKVGLDDLDKAIMSKSRKFSTRDIM</sequence>
<feature type="domain" description="F-box" evidence="1">
    <location>
        <begin position="18"/>
        <end position="48"/>
    </location>
</feature>
<gene>
    <name evidence="2" type="ORF">DCAF_LOCUS9087</name>
</gene>
<dbReference type="SUPFAM" id="SSF117281">
    <property type="entry name" value="Kelch motif"/>
    <property type="match status" value="1"/>
</dbReference>
<dbReference type="Pfam" id="PF00646">
    <property type="entry name" value="F-box"/>
    <property type="match status" value="1"/>
</dbReference>
<dbReference type="GO" id="GO:0005634">
    <property type="term" value="C:nucleus"/>
    <property type="evidence" value="ECO:0007669"/>
    <property type="project" value="TreeGrafter"/>
</dbReference>
<dbReference type="GO" id="GO:0005829">
    <property type="term" value="C:cytosol"/>
    <property type="evidence" value="ECO:0007669"/>
    <property type="project" value="TreeGrafter"/>
</dbReference>
<reference evidence="2 3" key="1">
    <citation type="submission" date="2024-01" db="EMBL/GenBank/DDBJ databases">
        <authorList>
            <person name="Waweru B."/>
        </authorList>
    </citation>
    <scope>NUCLEOTIDE SEQUENCE [LARGE SCALE GENOMIC DNA]</scope>
</reference>
<dbReference type="PANTHER" id="PTHR24414:SF44">
    <property type="entry name" value="F-BOX DOMAIN-CONTAINING PROTEIN"/>
    <property type="match status" value="1"/>
</dbReference>
<protein>
    <recommendedName>
        <fullName evidence="1">F-box domain-containing protein</fullName>
    </recommendedName>
</protein>
<comment type="caution">
    <text evidence="2">The sequence shown here is derived from an EMBL/GenBank/DDBJ whole genome shotgun (WGS) entry which is preliminary data.</text>
</comment>
<organism evidence="2 3">
    <name type="scientific">Dovyalis caffra</name>
    <dbReference type="NCBI Taxonomy" id="77055"/>
    <lineage>
        <taxon>Eukaryota</taxon>
        <taxon>Viridiplantae</taxon>
        <taxon>Streptophyta</taxon>
        <taxon>Embryophyta</taxon>
        <taxon>Tracheophyta</taxon>
        <taxon>Spermatophyta</taxon>
        <taxon>Magnoliopsida</taxon>
        <taxon>eudicotyledons</taxon>
        <taxon>Gunneridae</taxon>
        <taxon>Pentapetalae</taxon>
        <taxon>rosids</taxon>
        <taxon>fabids</taxon>
        <taxon>Malpighiales</taxon>
        <taxon>Salicaceae</taxon>
        <taxon>Flacourtieae</taxon>
        <taxon>Dovyalis</taxon>
    </lineage>
</organism>
<accession>A0AAV1RG07</accession>
<dbReference type="InterPro" id="IPR050354">
    <property type="entry name" value="F-box/kelch-repeat_ARATH"/>
</dbReference>
<dbReference type="GO" id="GO:0043161">
    <property type="term" value="P:proteasome-mediated ubiquitin-dependent protein catabolic process"/>
    <property type="evidence" value="ECO:0007669"/>
    <property type="project" value="TreeGrafter"/>
</dbReference>
<dbReference type="EMBL" id="CAWUPB010000913">
    <property type="protein sequence ID" value="CAK7332649.1"/>
    <property type="molecule type" value="Genomic_DNA"/>
</dbReference>
<evidence type="ECO:0000313" key="2">
    <source>
        <dbReference type="EMBL" id="CAK7332649.1"/>
    </source>
</evidence>